<feature type="domain" description="Helix-turn-helix" evidence="1">
    <location>
        <begin position="1"/>
        <end position="51"/>
    </location>
</feature>
<dbReference type="OrthoDB" id="2639482at2"/>
<accession>A0A517XN52</accession>
<sequence length="79" mass="8868">MLSVKDCAKRAGVCESVVRGWIKTGQLAHYRLGLRRGKIVVDLADLDALLATFRVERKGLEPRQTPAPPKSVYRHLRLS</sequence>
<dbReference type="AlphaFoldDB" id="A0A517XN52"/>
<dbReference type="Proteomes" id="UP000319576">
    <property type="component" value="Chromosome"/>
</dbReference>
<evidence type="ECO:0000313" key="3">
    <source>
        <dbReference type="Proteomes" id="UP000319576"/>
    </source>
</evidence>
<name>A0A517XN52_9BACT</name>
<keyword evidence="3" id="KW-1185">Reference proteome</keyword>
<evidence type="ECO:0000259" key="1">
    <source>
        <dbReference type="Pfam" id="PF12728"/>
    </source>
</evidence>
<organism evidence="2 3">
    <name type="scientific">Urbifossiella limnaea</name>
    <dbReference type="NCBI Taxonomy" id="2528023"/>
    <lineage>
        <taxon>Bacteria</taxon>
        <taxon>Pseudomonadati</taxon>
        <taxon>Planctomycetota</taxon>
        <taxon>Planctomycetia</taxon>
        <taxon>Gemmatales</taxon>
        <taxon>Gemmataceae</taxon>
        <taxon>Urbifossiella</taxon>
    </lineage>
</organism>
<dbReference type="SUPFAM" id="SSF46955">
    <property type="entry name" value="Putative DNA-binding domain"/>
    <property type="match status" value="1"/>
</dbReference>
<dbReference type="Pfam" id="PF12728">
    <property type="entry name" value="HTH_17"/>
    <property type="match status" value="1"/>
</dbReference>
<protein>
    <submittedName>
        <fullName evidence="2">Helix-turn-helix domain protein</fullName>
    </submittedName>
</protein>
<dbReference type="InterPro" id="IPR041657">
    <property type="entry name" value="HTH_17"/>
</dbReference>
<evidence type="ECO:0000313" key="2">
    <source>
        <dbReference type="EMBL" id="QDU18927.1"/>
    </source>
</evidence>
<dbReference type="KEGG" id="uli:ETAA1_08240"/>
<dbReference type="EMBL" id="CP036273">
    <property type="protein sequence ID" value="QDU18927.1"/>
    <property type="molecule type" value="Genomic_DNA"/>
</dbReference>
<dbReference type="RefSeq" id="WP_145234551.1">
    <property type="nucleotide sequence ID" value="NZ_CP036273.1"/>
</dbReference>
<gene>
    <name evidence="2" type="ORF">ETAA1_08240</name>
</gene>
<proteinExistence type="predicted"/>
<dbReference type="InterPro" id="IPR009061">
    <property type="entry name" value="DNA-bd_dom_put_sf"/>
</dbReference>
<reference evidence="2 3" key="1">
    <citation type="submission" date="2019-02" db="EMBL/GenBank/DDBJ databases">
        <title>Deep-cultivation of Planctomycetes and their phenomic and genomic characterization uncovers novel biology.</title>
        <authorList>
            <person name="Wiegand S."/>
            <person name="Jogler M."/>
            <person name="Boedeker C."/>
            <person name="Pinto D."/>
            <person name="Vollmers J."/>
            <person name="Rivas-Marin E."/>
            <person name="Kohn T."/>
            <person name="Peeters S.H."/>
            <person name="Heuer A."/>
            <person name="Rast P."/>
            <person name="Oberbeckmann S."/>
            <person name="Bunk B."/>
            <person name="Jeske O."/>
            <person name="Meyerdierks A."/>
            <person name="Storesund J.E."/>
            <person name="Kallscheuer N."/>
            <person name="Luecker S."/>
            <person name="Lage O.M."/>
            <person name="Pohl T."/>
            <person name="Merkel B.J."/>
            <person name="Hornburger P."/>
            <person name="Mueller R.-W."/>
            <person name="Bruemmer F."/>
            <person name="Labrenz M."/>
            <person name="Spormann A.M."/>
            <person name="Op den Camp H."/>
            <person name="Overmann J."/>
            <person name="Amann R."/>
            <person name="Jetten M.S.M."/>
            <person name="Mascher T."/>
            <person name="Medema M.H."/>
            <person name="Devos D.P."/>
            <person name="Kaster A.-K."/>
            <person name="Ovreas L."/>
            <person name="Rohde M."/>
            <person name="Galperin M.Y."/>
            <person name="Jogler C."/>
        </authorList>
    </citation>
    <scope>NUCLEOTIDE SEQUENCE [LARGE SCALE GENOMIC DNA]</scope>
    <source>
        <strain evidence="2 3">ETA_A1</strain>
    </source>
</reference>